<name>A0A8J5S030_ZIZPA</name>
<gene>
    <name evidence="2" type="ORF">GUJ93_ZPchr0001g30853</name>
</gene>
<keyword evidence="3" id="KW-1185">Reference proteome</keyword>
<sequence>MAILGGRVRNVLILACDADGGALPGEGCDDDHADYSGSTWLCPVFLLAFLRVPFDLCFGLDECIDRFRTKGGRKEVSGYQLALRLGGQGCQMEPPTRIWASICSFFKFLPFFVGLLLLGIIKGALLFPWAWLIMMIGISALILGLWPMLVIGHITASSGSV</sequence>
<dbReference type="Proteomes" id="UP000729402">
    <property type="component" value="Unassembled WGS sequence"/>
</dbReference>
<feature type="transmembrane region" description="Helical" evidence="1">
    <location>
        <begin position="98"/>
        <end position="121"/>
    </location>
</feature>
<dbReference type="EMBL" id="JAAALK010000288">
    <property type="protein sequence ID" value="KAG8052255.1"/>
    <property type="molecule type" value="Genomic_DNA"/>
</dbReference>
<proteinExistence type="predicted"/>
<evidence type="ECO:0000313" key="2">
    <source>
        <dbReference type="EMBL" id="KAG8052255.1"/>
    </source>
</evidence>
<evidence type="ECO:0000256" key="1">
    <source>
        <dbReference type="SAM" id="Phobius"/>
    </source>
</evidence>
<comment type="caution">
    <text evidence="2">The sequence shown here is derived from an EMBL/GenBank/DDBJ whole genome shotgun (WGS) entry which is preliminary data.</text>
</comment>
<protein>
    <submittedName>
        <fullName evidence="2">Uncharacterized protein</fullName>
    </submittedName>
</protein>
<keyword evidence="1" id="KW-0812">Transmembrane</keyword>
<feature type="transmembrane region" description="Helical" evidence="1">
    <location>
        <begin position="127"/>
        <end position="151"/>
    </location>
</feature>
<organism evidence="2 3">
    <name type="scientific">Zizania palustris</name>
    <name type="common">Northern wild rice</name>
    <dbReference type="NCBI Taxonomy" id="103762"/>
    <lineage>
        <taxon>Eukaryota</taxon>
        <taxon>Viridiplantae</taxon>
        <taxon>Streptophyta</taxon>
        <taxon>Embryophyta</taxon>
        <taxon>Tracheophyta</taxon>
        <taxon>Spermatophyta</taxon>
        <taxon>Magnoliopsida</taxon>
        <taxon>Liliopsida</taxon>
        <taxon>Poales</taxon>
        <taxon>Poaceae</taxon>
        <taxon>BOP clade</taxon>
        <taxon>Oryzoideae</taxon>
        <taxon>Oryzeae</taxon>
        <taxon>Zizaniinae</taxon>
        <taxon>Zizania</taxon>
    </lineage>
</organism>
<evidence type="ECO:0000313" key="3">
    <source>
        <dbReference type="Proteomes" id="UP000729402"/>
    </source>
</evidence>
<reference evidence="2" key="2">
    <citation type="submission" date="2021-02" db="EMBL/GenBank/DDBJ databases">
        <authorList>
            <person name="Kimball J.A."/>
            <person name="Haas M.W."/>
            <person name="Macchietto M."/>
            <person name="Kono T."/>
            <person name="Duquette J."/>
            <person name="Shao M."/>
        </authorList>
    </citation>
    <scope>NUCLEOTIDE SEQUENCE</scope>
    <source>
        <tissue evidence="2">Fresh leaf tissue</tissue>
    </source>
</reference>
<keyword evidence="1" id="KW-1133">Transmembrane helix</keyword>
<dbReference type="AlphaFoldDB" id="A0A8J5S030"/>
<accession>A0A8J5S030</accession>
<keyword evidence="1" id="KW-0472">Membrane</keyword>
<dbReference type="OrthoDB" id="71302at2759"/>
<reference evidence="2" key="1">
    <citation type="journal article" date="2021" name="bioRxiv">
        <title>Whole Genome Assembly and Annotation of Northern Wild Rice, Zizania palustris L., Supports a Whole Genome Duplication in the Zizania Genus.</title>
        <authorList>
            <person name="Haas M."/>
            <person name="Kono T."/>
            <person name="Macchietto M."/>
            <person name="Millas R."/>
            <person name="McGilp L."/>
            <person name="Shao M."/>
            <person name="Duquette J."/>
            <person name="Hirsch C.N."/>
            <person name="Kimball J."/>
        </authorList>
    </citation>
    <scope>NUCLEOTIDE SEQUENCE</scope>
    <source>
        <tissue evidence="2">Fresh leaf tissue</tissue>
    </source>
</reference>